<keyword evidence="2" id="KW-1185">Reference proteome</keyword>
<organism evidence="1 2">
    <name type="scientific">Anncaliia algerae PRA339</name>
    <dbReference type="NCBI Taxonomy" id="1288291"/>
    <lineage>
        <taxon>Eukaryota</taxon>
        <taxon>Fungi</taxon>
        <taxon>Fungi incertae sedis</taxon>
        <taxon>Microsporidia</taxon>
        <taxon>Tubulinosematoidea</taxon>
        <taxon>Tubulinosematidae</taxon>
        <taxon>Anncaliia</taxon>
    </lineage>
</organism>
<dbReference type="Proteomes" id="UP000030655">
    <property type="component" value="Unassembled WGS sequence"/>
</dbReference>
<evidence type="ECO:0000313" key="1">
    <source>
        <dbReference type="EMBL" id="KCZ81615.1"/>
    </source>
</evidence>
<dbReference type="AlphaFoldDB" id="A0A059F359"/>
<gene>
    <name evidence="1" type="ORF">H312_00939</name>
</gene>
<reference evidence="2" key="1">
    <citation type="submission" date="2013-02" db="EMBL/GenBank/DDBJ databases">
        <authorList>
            <consortium name="The Broad Institute Genome Sequencing Platform"/>
            <person name="Cuomo C."/>
            <person name="Becnel J."/>
            <person name="Sanscrainte N."/>
            <person name="Walker B."/>
            <person name="Young S.K."/>
            <person name="Zeng Q."/>
            <person name="Gargeya S."/>
            <person name="Fitzgerald M."/>
            <person name="Haas B."/>
            <person name="Abouelleil A."/>
            <person name="Alvarado L."/>
            <person name="Arachchi H.M."/>
            <person name="Berlin A.M."/>
            <person name="Chapman S.B."/>
            <person name="Dewar J."/>
            <person name="Goldberg J."/>
            <person name="Griggs A."/>
            <person name="Gujja S."/>
            <person name="Hansen M."/>
            <person name="Howarth C."/>
            <person name="Imamovic A."/>
            <person name="Larimer J."/>
            <person name="McCowan C."/>
            <person name="Murphy C."/>
            <person name="Neiman D."/>
            <person name="Pearson M."/>
            <person name="Priest M."/>
            <person name="Roberts A."/>
            <person name="Saif S."/>
            <person name="Shea T."/>
            <person name="Sisk P."/>
            <person name="Sykes S."/>
            <person name="Wortman J."/>
            <person name="Nusbaum C."/>
            <person name="Birren B."/>
        </authorList>
    </citation>
    <scope>NUCLEOTIDE SEQUENCE [LARGE SCALE GENOMIC DNA]</scope>
    <source>
        <strain evidence="2">PRA339</strain>
    </source>
</reference>
<dbReference type="VEuPathDB" id="MicrosporidiaDB:H312_00939"/>
<sequence length="123" mass="15248">MTHYDFEEKNIKMNELELILYCFEEMLLKREYKCETCINMCKLKKHQRNIDKYAWRCCIPVCRDYEKYFSIRKNSFFVNFRVKIRYILRVLFKYSAKHNEYTIKNSLNLDDSTVEEILKKIKN</sequence>
<dbReference type="EMBL" id="KK365139">
    <property type="protein sequence ID" value="KCZ81615.1"/>
    <property type="molecule type" value="Genomic_DNA"/>
</dbReference>
<accession>A0A059F359</accession>
<dbReference type="HOGENOM" id="CLU_044348_9_2_1"/>
<reference evidence="1 2" key="2">
    <citation type="submission" date="2014-03" db="EMBL/GenBank/DDBJ databases">
        <title>The Genome Sequence of Anncaliia algerae insect isolate PRA339.</title>
        <authorList>
            <consortium name="The Broad Institute Genome Sequencing Platform"/>
            <consortium name="The Broad Institute Genome Sequencing Center for Infectious Disease"/>
            <person name="Cuomo C."/>
            <person name="Becnel J."/>
            <person name="Sanscrainte N."/>
            <person name="Walker B."/>
            <person name="Young S.K."/>
            <person name="Zeng Q."/>
            <person name="Gargeya S."/>
            <person name="Fitzgerald M."/>
            <person name="Haas B."/>
            <person name="Abouelleil A."/>
            <person name="Alvarado L."/>
            <person name="Arachchi H.M."/>
            <person name="Berlin A.M."/>
            <person name="Chapman S.B."/>
            <person name="Dewar J."/>
            <person name="Goldberg J."/>
            <person name="Griggs A."/>
            <person name="Gujja S."/>
            <person name="Hansen M."/>
            <person name="Howarth C."/>
            <person name="Imamovic A."/>
            <person name="Larimer J."/>
            <person name="McCowan C."/>
            <person name="Murphy C."/>
            <person name="Neiman D."/>
            <person name="Pearson M."/>
            <person name="Priest M."/>
            <person name="Roberts A."/>
            <person name="Saif S."/>
            <person name="Shea T."/>
            <person name="Sisk P."/>
            <person name="Sykes S."/>
            <person name="Wortman J."/>
            <person name="Nusbaum C."/>
            <person name="Birren B."/>
        </authorList>
    </citation>
    <scope>NUCLEOTIDE SEQUENCE [LARGE SCALE GENOMIC DNA]</scope>
    <source>
        <strain evidence="1 2">PRA339</strain>
    </source>
</reference>
<name>A0A059F359_9MICR</name>
<proteinExistence type="predicted"/>
<dbReference type="OrthoDB" id="6611246at2759"/>
<protein>
    <submittedName>
        <fullName evidence="1">Uncharacterized protein</fullName>
    </submittedName>
</protein>
<evidence type="ECO:0000313" key="2">
    <source>
        <dbReference type="Proteomes" id="UP000030655"/>
    </source>
</evidence>